<sequence>ALVTIAGREVAVAESPRTGTDGQTLLHTRQAPSLGPQRPRQGAPPSRTAARSPCRQRPLQPRRRGRGGGGSPRTCGTRPGAQTRVLQQVALSPLERGGSRRRRSSESRWQEGKYRRAGRLPPPRRPRRPMPSLRAPTQGDLIAGPCSHSWPLRCLWQPGSCTRLTCVRGGSLGVGAVGTAGLDARTPGSDRLQ</sequence>
<feature type="non-terminal residue" evidence="2">
    <location>
        <position position="1"/>
    </location>
</feature>
<reference evidence="2 3" key="1">
    <citation type="submission" date="2023-05" db="EMBL/GenBank/DDBJ databases">
        <title>B98-5 Cell Line De Novo Hybrid Assembly: An Optical Mapping Approach.</title>
        <authorList>
            <person name="Kananen K."/>
            <person name="Auerbach J.A."/>
            <person name="Kautto E."/>
            <person name="Blachly J.S."/>
        </authorList>
    </citation>
    <scope>NUCLEOTIDE SEQUENCE [LARGE SCALE GENOMIC DNA]</scope>
    <source>
        <strain evidence="2">B95-8</strain>
        <tissue evidence="2">Cell line</tissue>
    </source>
</reference>
<dbReference type="Proteomes" id="UP001266305">
    <property type="component" value="Unassembled WGS sequence"/>
</dbReference>
<accession>A0ABQ9VSN5</accession>
<organism evidence="2 3">
    <name type="scientific">Saguinus oedipus</name>
    <name type="common">Cotton-top tamarin</name>
    <name type="synonym">Oedipomidas oedipus</name>
    <dbReference type="NCBI Taxonomy" id="9490"/>
    <lineage>
        <taxon>Eukaryota</taxon>
        <taxon>Metazoa</taxon>
        <taxon>Chordata</taxon>
        <taxon>Craniata</taxon>
        <taxon>Vertebrata</taxon>
        <taxon>Euteleostomi</taxon>
        <taxon>Mammalia</taxon>
        <taxon>Eutheria</taxon>
        <taxon>Euarchontoglires</taxon>
        <taxon>Primates</taxon>
        <taxon>Haplorrhini</taxon>
        <taxon>Platyrrhini</taxon>
        <taxon>Cebidae</taxon>
        <taxon>Callitrichinae</taxon>
        <taxon>Saguinus</taxon>
    </lineage>
</organism>
<feature type="compositionally biased region" description="Polar residues" evidence="1">
    <location>
        <begin position="17"/>
        <end position="31"/>
    </location>
</feature>
<proteinExistence type="predicted"/>
<feature type="compositionally biased region" description="Basic residues" evidence="1">
    <location>
        <begin position="115"/>
        <end position="128"/>
    </location>
</feature>
<evidence type="ECO:0000256" key="1">
    <source>
        <dbReference type="SAM" id="MobiDB-lite"/>
    </source>
</evidence>
<feature type="region of interest" description="Disordered" evidence="1">
    <location>
        <begin position="13"/>
        <end position="137"/>
    </location>
</feature>
<feature type="non-terminal residue" evidence="2">
    <location>
        <position position="193"/>
    </location>
</feature>
<protein>
    <submittedName>
        <fullName evidence="2">Uncharacterized protein</fullName>
    </submittedName>
</protein>
<evidence type="ECO:0000313" key="2">
    <source>
        <dbReference type="EMBL" id="KAK2112140.1"/>
    </source>
</evidence>
<name>A0ABQ9VSN5_SAGOE</name>
<keyword evidence="3" id="KW-1185">Reference proteome</keyword>
<feature type="compositionally biased region" description="Basic and acidic residues" evidence="1">
    <location>
        <begin position="104"/>
        <end position="114"/>
    </location>
</feature>
<comment type="caution">
    <text evidence="2">The sequence shown here is derived from an EMBL/GenBank/DDBJ whole genome shotgun (WGS) entry which is preliminary data.</text>
</comment>
<gene>
    <name evidence="2" type="ORF">P7K49_011887</name>
</gene>
<evidence type="ECO:0000313" key="3">
    <source>
        <dbReference type="Proteomes" id="UP001266305"/>
    </source>
</evidence>
<dbReference type="EMBL" id="JASSZA010000005">
    <property type="protein sequence ID" value="KAK2112140.1"/>
    <property type="molecule type" value="Genomic_DNA"/>
</dbReference>